<keyword evidence="2" id="KW-1185">Reference proteome</keyword>
<comment type="caution">
    <text evidence="1">The sequence shown here is derived from an EMBL/GenBank/DDBJ whole genome shotgun (WGS) entry which is preliminary data.</text>
</comment>
<evidence type="ECO:0000313" key="1">
    <source>
        <dbReference type="EMBL" id="KRL01618.1"/>
    </source>
</evidence>
<organism evidence="1 2">
    <name type="scientific">Lactobacillus equicursoris DSM 19284 = JCM 14600 = CIP 110162</name>
    <dbReference type="NCBI Taxonomy" id="1293597"/>
    <lineage>
        <taxon>Bacteria</taxon>
        <taxon>Bacillati</taxon>
        <taxon>Bacillota</taxon>
        <taxon>Bacilli</taxon>
        <taxon>Lactobacillales</taxon>
        <taxon>Lactobacillaceae</taxon>
        <taxon>Lactobacillus</taxon>
    </lineage>
</organism>
<dbReference type="PATRIC" id="fig|1293597.4.peg.862"/>
<sequence length="177" mass="20395">MLRDMAAANKFYADINHTQYDKLFRLIPSDEVKRIIELAVDKDLVDESYHRISDYNVSYYSLVPNEYTKIFASNSLASTKLSTDFGLLAHLKELTDSSGESESAPEVDDKSYIELLQKLANHPAVWCYKPDVCRQFLQLKPEVAQKLLKVYGSIEDDRFKKKYLKLMTKEATALQEL</sequence>
<protein>
    <submittedName>
        <fullName evidence="1">Uncharacterized protein</fullName>
    </submittedName>
</protein>
<accession>A0A0R1M9C4</accession>
<gene>
    <name evidence="1" type="ORF">FC20_GL000790</name>
</gene>
<dbReference type="EMBL" id="AZDU01000024">
    <property type="protein sequence ID" value="KRL01618.1"/>
    <property type="molecule type" value="Genomic_DNA"/>
</dbReference>
<dbReference type="AlphaFoldDB" id="A0A0R1M9C4"/>
<dbReference type="Proteomes" id="UP000051074">
    <property type="component" value="Unassembled WGS sequence"/>
</dbReference>
<evidence type="ECO:0000313" key="2">
    <source>
        <dbReference type="Proteomes" id="UP000051074"/>
    </source>
</evidence>
<proteinExistence type="predicted"/>
<reference evidence="1 2" key="1">
    <citation type="journal article" date="2015" name="Genome Announc.">
        <title>Expanding the biotechnology potential of lactobacilli through comparative genomics of 213 strains and associated genera.</title>
        <authorList>
            <person name="Sun Z."/>
            <person name="Harris H.M."/>
            <person name="McCann A."/>
            <person name="Guo C."/>
            <person name="Argimon S."/>
            <person name="Zhang W."/>
            <person name="Yang X."/>
            <person name="Jeffery I.B."/>
            <person name="Cooney J.C."/>
            <person name="Kagawa T.F."/>
            <person name="Liu W."/>
            <person name="Song Y."/>
            <person name="Salvetti E."/>
            <person name="Wrobel A."/>
            <person name="Rasinkangas P."/>
            <person name="Parkhill J."/>
            <person name="Rea M.C."/>
            <person name="O'Sullivan O."/>
            <person name="Ritari J."/>
            <person name="Douillard F.P."/>
            <person name="Paul Ross R."/>
            <person name="Yang R."/>
            <person name="Briner A.E."/>
            <person name="Felis G.E."/>
            <person name="de Vos W.M."/>
            <person name="Barrangou R."/>
            <person name="Klaenhammer T.R."/>
            <person name="Caufield P.W."/>
            <person name="Cui Y."/>
            <person name="Zhang H."/>
            <person name="O'Toole P.W."/>
        </authorList>
    </citation>
    <scope>NUCLEOTIDE SEQUENCE [LARGE SCALE GENOMIC DNA]</scope>
    <source>
        <strain evidence="1 2">DSM 19284</strain>
    </source>
</reference>
<name>A0A0R1M9C4_9LACO</name>